<dbReference type="RefSeq" id="WP_372824678.1">
    <property type="nucleotide sequence ID" value="NZ_JARRIG010000007.1"/>
</dbReference>
<evidence type="ECO:0000313" key="2">
    <source>
        <dbReference type="Proteomes" id="UP001571980"/>
    </source>
</evidence>
<protein>
    <submittedName>
        <fullName evidence="1">Uncharacterized protein</fullName>
    </submittedName>
</protein>
<name>A0ABV4T946_9EURY</name>
<sequence>MGDSVDRFLVSIKAYDIGYNNNMVLPEEFAEDIARILGTIIVEFDQHSNTVFPLDRITVMVLKSKNLVDWIIAGIDAELETALAHDDGFLSVSGGTLDFDTIRVEYRAVKNSLANILEVTTPHPAVGDVRDMAHNLTAVWEDLRRSHFITKRVVLDGEIARETGLPTKLHDDLAEDEKRLMSRYYRWFLAKQEEFFRAYREYITEYRGLLRALGYGWVLEEPQKVGREHLSHIVEELDLNPIITPSVESFANLERGTVIIVEDTLFETTEYMYIFRDDLGNFVMVGGHTNPADYYEEEGKVVGGLKVFECDDIPSKGVEVQLVAGQGFRVTGNYRARFSEDKFYVEVKDKAVLELVNGSRVALNSGAYIIEWFEDLFSVFVL</sequence>
<evidence type="ECO:0000313" key="1">
    <source>
        <dbReference type="EMBL" id="MFA4805226.1"/>
    </source>
</evidence>
<reference evidence="1 2" key="1">
    <citation type="submission" date="2023-03" db="EMBL/GenBank/DDBJ databases">
        <title>Speciation in Pyrococcus: adaptation to high temperature as a mechanism.</title>
        <authorList>
            <person name="Gu J."/>
        </authorList>
    </citation>
    <scope>NUCLEOTIDE SEQUENCE [LARGE SCALE GENOMIC DNA]</scope>
    <source>
        <strain evidence="1 2">LMOA34</strain>
    </source>
</reference>
<dbReference type="EMBL" id="JARRIG010000007">
    <property type="protein sequence ID" value="MFA4805226.1"/>
    <property type="molecule type" value="Genomic_DNA"/>
</dbReference>
<comment type="caution">
    <text evidence="1">The sequence shown here is derived from an EMBL/GenBank/DDBJ whole genome shotgun (WGS) entry which is preliminary data.</text>
</comment>
<accession>A0ABV4T946</accession>
<gene>
    <name evidence="1" type="ORF">P8X34_10860</name>
</gene>
<proteinExistence type="predicted"/>
<dbReference type="Proteomes" id="UP001571980">
    <property type="component" value="Unassembled WGS sequence"/>
</dbReference>
<keyword evidence="2" id="KW-1185">Reference proteome</keyword>
<organism evidence="1 2">
    <name type="scientific">Pyrococcus kukulkanii</name>
    <dbReference type="NCBI Taxonomy" id="1609559"/>
    <lineage>
        <taxon>Archaea</taxon>
        <taxon>Methanobacteriati</taxon>
        <taxon>Methanobacteriota</taxon>
        <taxon>Thermococci</taxon>
        <taxon>Thermococcales</taxon>
        <taxon>Thermococcaceae</taxon>
        <taxon>Pyrococcus</taxon>
    </lineage>
</organism>